<accession>A0AAV2RW64</accession>
<protein>
    <recommendedName>
        <fullName evidence="2">Protein kinase domain-containing protein</fullName>
    </recommendedName>
</protein>
<dbReference type="Gene3D" id="1.10.510.10">
    <property type="entry name" value="Transferase(Phosphotransferase) domain 1"/>
    <property type="match status" value="1"/>
</dbReference>
<dbReference type="PROSITE" id="PS00107">
    <property type="entry name" value="PROTEIN_KINASE_ATP"/>
    <property type="match status" value="1"/>
</dbReference>
<proteinExistence type="predicted"/>
<feature type="domain" description="Protein kinase" evidence="2">
    <location>
        <begin position="24"/>
        <end position="289"/>
    </location>
</feature>
<dbReference type="Pfam" id="PF00069">
    <property type="entry name" value="Pkinase"/>
    <property type="match status" value="1"/>
</dbReference>
<keyword evidence="1" id="KW-0067">ATP-binding</keyword>
<evidence type="ECO:0000256" key="1">
    <source>
        <dbReference type="PROSITE-ProRule" id="PRU10141"/>
    </source>
</evidence>
<comment type="caution">
    <text evidence="3">The sequence shown here is derived from an EMBL/GenBank/DDBJ whole genome shotgun (WGS) entry which is preliminary data.</text>
</comment>
<dbReference type="InterPro" id="IPR011009">
    <property type="entry name" value="Kinase-like_dom_sf"/>
</dbReference>
<dbReference type="Proteomes" id="UP001497623">
    <property type="component" value="Unassembled WGS sequence"/>
</dbReference>
<dbReference type="GO" id="GO:0004674">
    <property type="term" value="F:protein serine/threonine kinase activity"/>
    <property type="evidence" value="ECO:0007669"/>
    <property type="project" value="TreeGrafter"/>
</dbReference>
<organism evidence="3 4">
    <name type="scientific">Meganyctiphanes norvegica</name>
    <name type="common">Northern krill</name>
    <name type="synonym">Thysanopoda norvegica</name>
    <dbReference type="NCBI Taxonomy" id="48144"/>
    <lineage>
        <taxon>Eukaryota</taxon>
        <taxon>Metazoa</taxon>
        <taxon>Ecdysozoa</taxon>
        <taxon>Arthropoda</taxon>
        <taxon>Crustacea</taxon>
        <taxon>Multicrustacea</taxon>
        <taxon>Malacostraca</taxon>
        <taxon>Eumalacostraca</taxon>
        <taxon>Eucarida</taxon>
        <taxon>Euphausiacea</taxon>
        <taxon>Euphausiidae</taxon>
        <taxon>Meganyctiphanes</taxon>
    </lineage>
</organism>
<dbReference type="EMBL" id="CAXKWB010033786">
    <property type="protein sequence ID" value="CAL4143785.1"/>
    <property type="molecule type" value="Genomic_DNA"/>
</dbReference>
<gene>
    <name evidence="3" type="ORF">MNOR_LOCUS29337</name>
</gene>
<sequence>MEKDQSFHKILSRELSNVDINRTYSSMKKLGTGRTSKVYSAKHPDHDKRIVLKCILKEATKKKEFLKEFHYSYSLSTHPTIINTFETAFETSKYYVFAQELAPETDLSKVMKKGGVGEEHTKRIAELVAFALEFIHGKDLVHRDICLENIFVFDKDYKTVKIGDFGHVQKVGTVVKKIKNLRTAWAPPEVCAALPNEGYSCKMSVDAWQLGILIFACLTGAYPWYSAEFTDNNYKAWVGWIKKKTTDIPPRFSQFSPRLLSLFRRLLEPKPSARAEVKEVYKYALDPWLPKDENDEEININLSCPNVYLPNATGKADKDQKEIVDVLRQNRWTKWRPHMVSNSRQPQGLLARRR</sequence>
<feature type="binding site" evidence="1">
    <location>
        <position position="57"/>
    </location>
    <ligand>
        <name>ATP</name>
        <dbReference type="ChEBI" id="CHEBI:30616"/>
    </ligand>
</feature>
<dbReference type="AlphaFoldDB" id="A0AAV2RW64"/>
<evidence type="ECO:0000313" key="4">
    <source>
        <dbReference type="Proteomes" id="UP001497623"/>
    </source>
</evidence>
<dbReference type="PANTHER" id="PTHR24359">
    <property type="entry name" value="SERINE/THREONINE-PROTEIN KINASE SBK1"/>
    <property type="match status" value="1"/>
</dbReference>
<reference evidence="3 4" key="1">
    <citation type="submission" date="2024-05" db="EMBL/GenBank/DDBJ databases">
        <authorList>
            <person name="Wallberg A."/>
        </authorList>
    </citation>
    <scope>NUCLEOTIDE SEQUENCE [LARGE SCALE GENOMIC DNA]</scope>
</reference>
<dbReference type="SUPFAM" id="SSF56112">
    <property type="entry name" value="Protein kinase-like (PK-like)"/>
    <property type="match status" value="1"/>
</dbReference>
<keyword evidence="4" id="KW-1185">Reference proteome</keyword>
<dbReference type="GO" id="GO:0005524">
    <property type="term" value="F:ATP binding"/>
    <property type="evidence" value="ECO:0007669"/>
    <property type="project" value="UniProtKB-UniRule"/>
</dbReference>
<evidence type="ECO:0000259" key="2">
    <source>
        <dbReference type="PROSITE" id="PS50011"/>
    </source>
</evidence>
<name>A0AAV2RW64_MEGNR</name>
<dbReference type="PROSITE" id="PS50011">
    <property type="entry name" value="PROTEIN_KINASE_DOM"/>
    <property type="match status" value="1"/>
</dbReference>
<dbReference type="InterPro" id="IPR000719">
    <property type="entry name" value="Prot_kinase_dom"/>
</dbReference>
<dbReference type="PANTHER" id="PTHR24359:SF1">
    <property type="entry name" value="INHIBITOR OF NUCLEAR FACTOR KAPPA-B KINASE EPSILON SUBUNIT HOMOLOG 1-RELATED"/>
    <property type="match status" value="1"/>
</dbReference>
<dbReference type="InterPro" id="IPR017441">
    <property type="entry name" value="Protein_kinase_ATP_BS"/>
</dbReference>
<keyword evidence="1" id="KW-0547">Nucleotide-binding</keyword>
<dbReference type="InterPro" id="IPR008266">
    <property type="entry name" value="Tyr_kinase_AS"/>
</dbReference>
<dbReference type="PROSITE" id="PS00109">
    <property type="entry name" value="PROTEIN_KINASE_TYR"/>
    <property type="match status" value="1"/>
</dbReference>
<evidence type="ECO:0000313" key="3">
    <source>
        <dbReference type="EMBL" id="CAL4143785.1"/>
    </source>
</evidence>